<dbReference type="Pfam" id="PF04488">
    <property type="entry name" value="Gly_transf_sug"/>
    <property type="match status" value="1"/>
</dbReference>
<dbReference type="SUPFAM" id="SSF53448">
    <property type="entry name" value="Nucleotide-diphospho-sugar transferases"/>
    <property type="match status" value="2"/>
</dbReference>
<protein>
    <submittedName>
        <fullName evidence="3">Uncharacterized protein</fullName>
    </submittedName>
</protein>
<evidence type="ECO:0000313" key="3">
    <source>
        <dbReference type="EMBL" id="KAL2913919.1"/>
    </source>
</evidence>
<evidence type="ECO:0000313" key="4">
    <source>
        <dbReference type="Proteomes" id="UP001527925"/>
    </source>
</evidence>
<dbReference type="EMBL" id="JADGIZ020000040">
    <property type="protein sequence ID" value="KAL2913919.1"/>
    <property type="molecule type" value="Genomic_DNA"/>
</dbReference>
<dbReference type="InterPro" id="IPR029044">
    <property type="entry name" value="Nucleotide-diphossugar_trans"/>
</dbReference>
<evidence type="ECO:0000256" key="2">
    <source>
        <dbReference type="ARBA" id="ARBA00022679"/>
    </source>
</evidence>
<keyword evidence="4" id="KW-1185">Reference proteome</keyword>
<sequence length="286" mass="33488">MSPPHTPIPHIIHQSWKTVNLPVKFQKWQTSWRKHHPGWEYRLWTDDDNMRFCEEHYPWFLERFKSYPQNINRADAVRYMYLHKVRLSHATLLGHAECPATLTLASRTLQFGGVYADLDVECLKPHEPIAQLGGIVMPLMSYDYNFEHNIPNAWMASAPGHPFWIYLLERMNKMKLEGGVEAATGPVVLYRALREFETKLYNETMPPITYLSRELIFPYDWHNSQPYSTFCSSQSAFINTTRCKQTIDPDHRAYTITYWSHSWGDGDALISLPEGHHLTPKQIPQQ</sequence>
<dbReference type="InterPro" id="IPR007577">
    <property type="entry name" value="GlycoTrfase_DXD_sugar-bd_CS"/>
</dbReference>
<evidence type="ECO:0000256" key="1">
    <source>
        <dbReference type="ARBA" id="ARBA00009003"/>
    </source>
</evidence>
<dbReference type="Proteomes" id="UP001527925">
    <property type="component" value="Unassembled WGS sequence"/>
</dbReference>
<gene>
    <name evidence="3" type="ORF">HK105_206653</name>
</gene>
<keyword evidence="2" id="KW-0808">Transferase</keyword>
<dbReference type="PANTHER" id="PTHR32385">
    <property type="entry name" value="MANNOSYL PHOSPHORYLINOSITOL CERAMIDE SYNTHASE"/>
    <property type="match status" value="1"/>
</dbReference>
<comment type="caution">
    <text evidence="3">The sequence shown here is derived from an EMBL/GenBank/DDBJ whole genome shotgun (WGS) entry which is preliminary data.</text>
</comment>
<comment type="similarity">
    <text evidence="1">Belongs to the glycosyltransferase 32 family.</text>
</comment>
<dbReference type="PANTHER" id="PTHR32385:SF23">
    <property type="entry name" value="NUCLEOTIDE-DIPHOSPHO-SUGAR TRANSFERASE"/>
    <property type="match status" value="1"/>
</dbReference>
<proteinExistence type="inferred from homology"/>
<name>A0ABR4N347_9FUNG</name>
<reference evidence="3 4" key="1">
    <citation type="submission" date="2023-09" db="EMBL/GenBank/DDBJ databases">
        <title>Pangenome analysis of Batrachochytrium dendrobatidis and related Chytrids.</title>
        <authorList>
            <person name="Yacoub M.N."/>
            <person name="Stajich J.E."/>
            <person name="James T.Y."/>
        </authorList>
    </citation>
    <scope>NUCLEOTIDE SEQUENCE [LARGE SCALE GENOMIC DNA]</scope>
    <source>
        <strain evidence="3 4">JEL0888</strain>
    </source>
</reference>
<accession>A0ABR4N347</accession>
<dbReference type="InterPro" id="IPR051706">
    <property type="entry name" value="Glycosyltransferase_domain"/>
</dbReference>
<dbReference type="Gene3D" id="3.90.550.20">
    <property type="match status" value="2"/>
</dbReference>
<organism evidence="3 4">
    <name type="scientific">Polyrhizophydium stewartii</name>
    <dbReference type="NCBI Taxonomy" id="2732419"/>
    <lineage>
        <taxon>Eukaryota</taxon>
        <taxon>Fungi</taxon>
        <taxon>Fungi incertae sedis</taxon>
        <taxon>Chytridiomycota</taxon>
        <taxon>Chytridiomycota incertae sedis</taxon>
        <taxon>Chytridiomycetes</taxon>
        <taxon>Rhizophydiales</taxon>
        <taxon>Rhizophydiales incertae sedis</taxon>
        <taxon>Polyrhizophydium</taxon>
    </lineage>
</organism>